<organism evidence="2 3">
    <name type="scientific">Danaus chrysippus</name>
    <name type="common">African queen</name>
    <dbReference type="NCBI Taxonomy" id="151541"/>
    <lineage>
        <taxon>Eukaryota</taxon>
        <taxon>Metazoa</taxon>
        <taxon>Ecdysozoa</taxon>
        <taxon>Arthropoda</taxon>
        <taxon>Hexapoda</taxon>
        <taxon>Insecta</taxon>
        <taxon>Pterygota</taxon>
        <taxon>Neoptera</taxon>
        <taxon>Endopterygota</taxon>
        <taxon>Lepidoptera</taxon>
        <taxon>Glossata</taxon>
        <taxon>Ditrysia</taxon>
        <taxon>Papilionoidea</taxon>
        <taxon>Nymphalidae</taxon>
        <taxon>Danainae</taxon>
        <taxon>Danaini</taxon>
        <taxon>Danaina</taxon>
        <taxon>Danaus</taxon>
        <taxon>Anosia</taxon>
    </lineage>
</organism>
<protein>
    <submittedName>
        <fullName evidence="2">(African queen) hypothetical protein</fullName>
    </submittedName>
</protein>
<keyword evidence="3" id="KW-1185">Reference proteome</keyword>
<reference evidence="2" key="1">
    <citation type="submission" date="2021-09" db="EMBL/GenBank/DDBJ databases">
        <authorList>
            <person name="Martin H S."/>
        </authorList>
    </citation>
    <scope>NUCLEOTIDE SEQUENCE</scope>
</reference>
<name>A0A8J2QGM8_9NEOP</name>
<accession>A0A8J2QGM8</accession>
<feature type="compositionally biased region" description="Basic and acidic residues" evidence="1">
    <location>
        <begin position="16"/>
        <end position="27"/>
    </location>
</feature>
<evidence type="ECO:0000256" key="1">
    <source>
        <dbReference type="SAM" id="MobiDB-lite"/>
    </source>
</evidence>
<evidence type="ECO:0000313" key="3">
    <source>
        <dbReference type="Proteomes" id="UP000789524"/>
    </source>
</evidence>
<dbReference type="AlphaFoldDB" id="A0A8J2QGM8"/>
<gene>
    <name evidence="2" type="ORF">DCHRY22_LOCUS3625</name>
</gene>
<comment type="caution">
    <text evidence="2">The sequence shown here is derived from an EMBL/GenBank/DDBJ whole genome shotgun (WGS) entry which is preliminary data.</text>
</comment>
<proteinExistence type="predicted"/>
<dbReference type="Proteomes" id="UP000789524">
    <property type="component" value="Unassembled WGS sequence"/>
</dbReference>
<sequence length="78" mass="9189">MEIEQGIRQRRTGGKLRTDGKEVDDRSNKGIKQRFEELLAPSTHFTEFNEVFLLGKITWSFNYRYKVPDDLLKKVQDA</sequence>
<feature type="region of interest" description="Disordered" evidence="1">
    <location>
        <begin position="1"/>
        <end position="27"/>
    </location>
</feature>
<dbReference type="EMBL" id="CAKASE010000048">
    <property type="protein sequence ID" value="CAG9562260.1"/>
    <property type="molecule type" value="Genomic_DNA"/>
</dbReference>
<evidence type="ECO:0000313" key="2">
    <source>
        <dbReference type="EMBL" id="CAG9562260.1"/>
    </source>
</evidence>